<accession>A0A9E7SR86</accession>
<dbReference type="EMBL" id="ON529851">
    <property type="protein sequence ID" value="UTC28894.1"/>
    <property type="molecule type" value="Genomic_DNA"/>
</dbReference>
<sequence>MRPLDPETLNPEQFQAICLAHTCVRNTFLEDLHAGITPSSKTGDYSDVKVVTPYGEIPWAEVSRISDVEMKRLMQEVVDKLYTGVRYPTSVVPLALPPWRKPRLDRDLMVFKRWVSSMMKGRSA</sequence>
<protein>
    <submittedName>
        <fullName evidence="1">Uncharacterized protein</fullName>
    </submittedName>
</protein>
<gene>
    <name evidence="1" type="ORF">MARCHEWKA_03820</name>
</gene>
<evidence type="ECO:0000313" key="1">
    <source>
        <dbReference type="EMBL" id="UTC28894.1"/>
    </source>
</evidence>
<evidence type="ECO:0000313" key="2">
    <source>
        <dbReference type="Proteomes" id="UP001056634"/>
    </source>
</evidence>
<dbReference type="Proteomes" id="UP001056634">
    <property type="component" value="Segment"/>
</dbReference>
<name>A0A9E7SR86_9CAUD</name>
<proteinExistence type="predicted"/>
<keyword evidence="2" id="KW-1185">Reference proteome</keyword>
<organism evidence="1 2">
    <name type="scientific">Brevundimonas phage vB_BpoS-Marchewka</name>
    <dbReference type="NCBI Taxonomy" id="2948604"/>
    <lineage>
        <taxon>Viruses</taxon>
        <taxon>Duplodnaviria</taxon>
        <taxon>Heunggongvirae</taxon>
        <taxon>Uroviricota</taxon>
        <taxon>Caudoviricetes</taxon>
        <taxon>Jeanschmidtviridae</taxon>
        <taxon>Marchewkavirus</taxon>
        <taxon>Marchewkavirus marchewka</taxon>
    </lineage>
</organism>
<reference evidence="1" key="1">
    <citation type="submission" date="2022-04" db="EMBL/GenBank/DDBJ databases">
        <authorList>
            <person name="Friedrich I."/>
            <person name="Schneider D."/>
            <person name="Poehlein A."/>
            <person name="Hertel R."/>
            <person name="Daniel R."/>
        </authorList>
    </citation>
    <scope>NUCLEOTIDE SEQUENCE</scope>
</reference>